<protein>
    <submittedName>
        <fullName evidence="1">Uncharacterized protein</fullName>
    </submittedName>
</protein>
<evidence type="ECO:0000313" key="1">
    <source>
        <dbReference type="EMBL" id="KKL10988.1"/>
    </source>
</evidence>
<accession>A0A0F9DG62</accession>
<sequence>MKYKIGDRVDCATYEVSMTFAGILSFEERDEIDKLRYDLHTKMYQYTRKNMNLLENVTRDICIFTKNINKEKEDGD</sequence>
<proteinExistence type="predicted"/>
<comment type="caution">
    <text evidence="1">The sequence shown here is derived from an EMBL/GenBank/DDBJ whole genome shotgun (WGS) entry which is preliminary data.</text>
</comment>
<dbReference type="AlphaFoldDB" id="A0A0F9DG62"/>
<reference evidence="1" key="1">
    <citation type="journal article" date="2015" name="Nature">
        <title>Complex archaea that bridge the gap between prokaryotes and eukaryotes.</title>
        <authorList>
            <person name="Spang A."/>
            <person name="Saw J.H."/>
            <person name="Jorgensen S.L."/>
            <person name="Zaremba-Niedzwiedzka K."/>
            <person name="Martijn J."/>
            <person name="Lind A.E."/>
            <person name="van Eijk R."/>
            <person name="Schleper C."/>
            <person name="Guy L."/>
            <person name="Ettema T.J."/>
        </authorList>
    </citation>
    <scope>NUCLEOTIDE SEQUENCE</scope>
</reference>
<organism evidence="1">
    <name type="scientific">marine sediment metagenome</name>
    <dbReference type="NCBI Taxonomy" id="412755"/>
    <lineage>
        <taxon>unclassified sequences</taxon>
        <taxon>metagenomes</taxon>
        <taxon>ecological metagenomes</taxon>
    </lineage>
</organism>
<name>A0A0F9DG62_9ZZZZ</name>
<gene>
    <name evidence="1" type="ORF">LCGC14_2550340</name>
</gene>
<dbReference type="EMBL" id="LAZR01041837">
    <property type="protein sequence ID" value="KKL10988.1"/>
    <property type="molecule type" value="Genomic_DNA"/>
</dbReference>